<sequence length="101" mass="11035">MRKFALALAALACSFGLLIAGEVAFVKYDADKKELTVKDGDKEKVLKVTDKTTFKRGDKDVPNDKGIESLGKMKEGKGKLEVTVEKDTVTEIKMVGGKKKN</sequence>
<feature type="chain" id="PRO_5022872091" evidence="1">
    <location>
        <begin position="21"/>
        <end position="101"/>
    </location>
</feature>
<reference evidence="3" key="1">
    <citation type="submission" date="2019-08" db="EMBL/GenBank/DDBJ databases">
        <title>Limnoglobus roseus gen. nov., sp. nov., a novel freshwater planctomycete with a giant genome from the family Gemmataceae.</title>
        <authorList>
            <person name="Kulichevskaya I.S."/>
            <person name="Naumoff D.G."/>
            <person name="Miroshnikov K."/>
            <person name="Ivanova A."/>
            <person name="Philippov D.A."/>
            <person name="Hakobyan A."/>
            <person name="Rijpstra I.C."/>
            <person name="Sinninghe Damste J.S."/>
            <person name="Liesack W."/>
            <person name="Dedysh S.N."/>
        </authorList>
    </citation>
    <scope>NUCLEOTIDE SEQUENCE [LARGE SCALE GENOMIC DNA]</scope>
    <source>
        <strain evidence="3">PX52</strain>
    </source>
</reference>
<dbReference type="OrthoDB" id="286358at2"/>
<feature type="signal peptide" evidence="1">
    <location>
        <begin position="1"/>
        <end position="20"/>
    </location>
</feature>
<gene>
    <name evidence="2" type="ORF">PX52LOC_06080</name>
</gene>
<protein>
    <submittedName>
        <fullName evidence="2">Uncharacterized protein</fullName>
    </submittedName>
</protein>
<evidence type="ECO:0000313" key="3">
    <source>
        <dbReference type="Proteomes" id="UP000324974"/>
    </source>
</evidence>
<dbReference type="EMBL" id="CP042425">
    <property type="protein sequence ID" value="QEL19026.1"/>
    <property type="molecule type" value="Genomic_DNA"/>
</dbReference>
<keyword evidence="3" id="KW-1185">Reference proteome</keyword>
<dbReference type="AlphaFoldDB" id="A0A5C1AM33"/>
<organism evidence="2 3">
    <name type="scientific">Limnoglobus roseus</name>
    <dbReference type="NCBI Taxonomy" id="2598579"/>
    <lineage>
        <taxon>Bacteria</taxon>
        <taxon>Pseudomonadati</taxon>
        <taxon>Planctomycetota</taxon>
        <taxon>Planctomycetia</taxon>
        <taxon>Gemmatales</taxon>
        <taxon>Gemmataceae</taxon>
        <taxon>Limnoglobus</taxon>
    </lineage>
</organism>
<proteinExistence type="predicted"/>
<dbReference type="KEGG" id="lrs:PX52LOC_06080"/>
<keyword evidence="1" id="KW-0732">Signal</keyword>
<dbReference type="RefSeq" id="WP_149113468.1">
    <property type="nucleotide sequence ID" value="NZ_CP042425.1"/>
</dbReference>
<evidence type="ECO:0000313" key="2">
    <source>
        <dbReference type="EMBL" id="QEL19026.1"/>
    </source>
</evidence>
<evidence type="ECO:0000256" key="1">
    <source>
        <dbReference type="SAM" id="SignalP"/>
    </source>
</evidence>
<name>A0A5C1AM33_9BACT</name>
<accession>A0A5C1AM33</accession>
<dbReference type="Proteomes" id="UP000324974">
    <property type="component" value="Chromosome"/>
</dbReference>